<sequence length="519" mass="56136">MPVSPPRESEKMVPVIRALQTMLSDGTKSFPIYLGYLAADQLKSVAEVPSFNPNSGNADIARNVLNPPIKNWQRPVIPEKWQAIRDKFSQPGELMPNPVLLAVADVAHVHVRQQILNGQATEVFEISVNVPAAQGSKPLWILDGQHRVEGVSQSTNSSNPIPLVLLHGEASQAYSPAQFAKVFAEVTTYATPLHELHEHWLQYAFKLGAYQDAAGGTSTSEWKAMTTVAMLCEHQNVGPSHVTNPFYDKVQFNPDPTKLLAAAGGGFSYTSLGLKEIVLGQYFSRPGSSLGPAVVADQIALAVLALSRNVTTPTTDSAFFGDASHRQKYLMDAYLVGVLTYLLKHGVPTDWDSVLQALKFNASNWDVTGWVQSTGGNFGNVSRRVANKVFEDMFAKGALGVSSDIPSWLAGDGAELTLLASDPGRGGARRNRLETVLPINGTKPLNIGAARRLKLVGHSINVGNLRIVDESRPLGNEFNLSSLKRGVILPQAPGSLRLLVGAEYYGGSRSQLKINITWS</sequence>
<dbReference type="EMBL" id="BAABLO010000002">
    <property type="protein sequence ID" value="GAA4714599.1"/>
    <property type="molecule type" value="Genomic_DNA"/>
</dbReference>
<evidence type="ECO:0000313" key="2">
    <source>
        <dbReference type="EMBL" id="GAA4714599.1"/>
    </source>
</evidence>
<evidence type="ECO:0000313" key="3">
    <source>
        <dbReference type="Proteomes" id="UP001500556"/>
    </source>
</evidence>
<comment type="caution">
    <text evidence="1">The sequence shown here is derived from an EMBL/GenBank/DDBJ whole genome shotgun (WGS) entry which is preliminary data.</text>
</comment>
<accession>A0ABP8XRW8</accession>
<evidence type="ECO:0008006" key="4">
    <source>
        <dbReference type="Google" id="ProtNLM"/>
    </source>
</evidence>
<organism evidence="1 3">
    <name type="scientific">Pedococcus ginsenosidimutans</name>
    <dbReference type="NCBI Taxonomy" id="490570"/>
    <lineage>
        <taxon>Bacteria</taxon>
        <taxon>Bacillati</taxon>
        <taxon>Actinomycetota</taxon>
        <taxon>Actinomycetes</taxon>
        <taxon>Micrococcales</taxon>
        <taxon>Intrasporangiaceae</taxon>
        <taxon>Pedococcus</taxon>
    </lineage>
</organism>
<reference evidence="3" key="2">
    <citation type="journal article" date="2019" name="Int. J. Syst. Evol. Microbiol.">
        <title>The Global Catalogue of Microorganisms (GCM) 10K type strain sequencing project: providing services to taxonomists for standard genome sequencing and annotation.</title>
        <authorList>
            <consortium name="The Broad Institute Genomics Platform"/>
            <consortium name="The Broad Institute Genome Sequencing Center for Infectious Disease"/>
            <person name="Wu L."/>
            <person name="Ma J."/>
        </authorList>
    </citation>
    <scope>NUCLEOTIDE SEQUENCE [LARGE SCALE GENOMIC DNA]</scope>
    <source>
        <strain evidence="3">JCM 18961</strain>
    </source>
</reference>
<evidence type="ECO:0000313" key="1">
    <source>
        <dbReference type="EMBL" id="GAA4714046.1"/>
    </source>
</evidence>
<keyword evidence="3" id="KW-1185">Reference proteome</keyword>
<gene>
    <name evidence="1" type="ORF">GCM10025782_07920</name>
    <name evidence="2" type="ORF">GCM10025782_08770</name>
</gene>
<dbReference type="EMBL" id="BAABLO010000001">
    <property type="protein sequence ID" value="GAA4714046.1"/>
    <property type="molecule type" value="Genomic_DNA"/>
</dbReference>
<protein>
    <recommendedName>
        <fullName evidence="4">DGQHR domain-containing protein</fullName>
    </recommendedName>
</protein>
<reference evidence="1" key="1">
    <citation type="journal article" date="2014" name="Int. J. Syst. Evol. Microbiol.">
        <title>Complete genome of a new Firmicutes species belonging to the dominant human colonic microbiota ('Ruminococcus bicirculans') reveals two chromosomes and a selective capacity to utilize plant glucans.</title>
        <authorList>
            <consortium name="NISC Comparative Sequencing Program"/>
            <person name="Wegmann U."/>
            <person name="Louis P."/>
            <person name="Goesmann A."/>
            <person name="Henrissat B."/>
            <person name="Duncan S.H."/>
            <person name="Flint H.J."/>
        </authorList>
    </citation>
    <scope>NUCLEOTIDE SEQUENCE</scope>
    <source>
        <strain evidence="1">JCM 18961</strain>
    </source>
</reference>
<proteinExistence type="predicted"/>
<dbReference type="Proteomes" id="UP001500556">
    <property type="component" value="Unassembled WGS sequence"/>
</dbReference>
<name>A0ABP8XRW8_9MICO</name>
<reference evidence="1" key="3">
    <citation type="submission" date="2023-12" db="EMBL/GenBank/DDBJ databases">
        <authorList>
            <person name="Sun Q."/>
            <person name="Inoue M."/>
        </authorList>
    </citation>
    <scope>NUCLEOTIDE SEQUENCE</scope>
    <source>
        <strain evidence="1">JCM 18961</strain>
    </source>
</reference>